<sequence length="949" mass="102438">MSPANALRDALPPPGSPRFWRALDELAADPAGRGLLAAAWPSLAELEPALDRRGFLRLLGASLAFAGLAACSGPPPEHIVPQVGRNGRTVPHSARYATALATGDDVVGVVVTLRDGRPVKVDGNPRHPAALGGSDACMQAAVLDLWDPARSDALRRDGTPSSWAAFESEAAALRRQLGERGEGLRILSGTVVSPTLARQRDALLARYPAARWHVHDPARGRPADVWPDLSKARTIVTLDADPLGGFPGHVRHARDFAAMRGDMNAMPRLYAIEPSPSLTGRNADHAWPVAAGALPAIAAGLAAALGVHADVPNLDALARERIAMIADDLRTNAGASLVLAGPSQPPAVHDLVRAMNAVLGNEGTTVRNAPGHDTARPFGELLEDMRAGHVGTLVLLETNPVYTAPGFADAMRTVPRTVHLGRYRDETAEAAQWHLPALHPFETWSDLRTPDGVASIVQPVLAPLADARSAHDVLDLLTGAMTDDPVKRVRTTWPELDDDAWTTALRDGVVSRTPDAAGAAMAASGAEPGRDFLAAVAAPTGADALELVFRPDEYLWDGRHAGNAWLQELPRPVTSLTWGNAAWISPALAGQRHLRDGDMVRLAVGERHVEAPVLVVPGQADNSITVTFGYGRRCGIADGLGYDAYALRESDDTWHVPGVELTPLNRRATLACTQTHHDMGRRDIVRAGTPEHPPQGGGKTPVSLYPEAPAGEYRWGMSIDLNACIGCNACTIACQAENNIPVVGKDEVARGRRMHWIRVDRYHEGTATEPRTYHQPVPCMHCEHAPCEVVCPVEATVHDSEGLNLQVYNRCVGTRFCSNNCPYKVRRFNFLQYADLASESLKAMRNPEVTVRYRGVMEKCTYCVQRIERAHIDADREGRRIHTDEVTTACQDACPTRAIVFGDLGDTASEVAVAHRSPRRYVLLEELNTRPRTAYLGALRNPNPAWRDA</sequence>
<feature type="domain" description="4Fe-4S ferredoxin-type" evidence="1">
    <location>
        <begin position="770"/>
        <end position="801"/>
    </location>
</feature>
<name>A0ABX0Q980_9GAMM</name>
<evidence type="ECO:0000313" key="2">
    <source>
        <dbReference type="EMBL" id="NID06464.1"/>
    </source>
</evidence>
<dbReference type="InterPro" id="IPR017896">
    <property type="entry name" value="4Fe4S_Fe-S-bd"/>
</dbReference>
<dbReference type="CDD" id="cd10551">
    <property type="entry name" value="PsrB"/>
    <property type="match status" value="1"/>
</dbReference>
<dbReference type="InterPro" id="IPR009010">
    <property type="entry name" value="Asp_de-COase-like_dom_sf"/>
</dbReference>
<gene>
    <name evidence="2" type="ORF">HBF26_16335</name>
</gene>
<dbReference type="EMBL" id="JAAQQR010000009">
    <property type="protein sequence ID" value="NID06464.1"/>
    <property type="molecule type" value="Genomic_DNA"/>
</dbReference>
<dbReference type="NCBIfam" id="TIGR04519">
    <property type="entry name" value="MoCo_extend_TAT"/>
    <property type="match status" value="1"/>
</dbReference>
<dbReference type="SUPFAM" id="SSF54862">
    <property type="entry name" value="4Fe-4S ferredoxins"/>
    <property type="match status" value="1"/>
</dbReference>
<protein>
    <submittedName>
        <fullName evidence="2">TAT-variant-translocated molybdopterin oxidoreductase</fullName>
    </submittedName>
</protein>
<dbReference type="Proteomes" id="UP001429601">
    <property type="component" value="Unassembled WGS sequence"/>
</dbReference>
<evidence type="ECO:0000259" key="1">
    <source>
        <dbReference type="PROSITE" id="PS51379"/>
    </source>
</evidence>
<dbReference type="Gene3D" id="3.40.50.740">
    <property type="match status" value="1"/>
</dbReference>
<dbReference type="PROSITE" id="PS51379">
    <property type="entry name" value="4FE4S_FER_2"/>
    <property type="match status" value="2"/>
</dbReference>
<comment type="caution">
    <text evidence="2">The sequence shown here is derived from an EMBL/GenBank/DDBJ whole genome shotgun (WGS) entry which is preliminary data.</text>
</comment>
<reference evidence="2 3" key="1">
    <citation type="journal article" date="2011" name="Curr. Microbiol.">
        <title>Luteibacter jiangsuensis sp. nov.: a methamidophos-degrading bacterium isolated from a methamidophos-manufacturing factory.</title>
        <authorList>
            <person name="Wang L."/>
            <person name="Wang G.L."/>
            <person name="Li S.P."/>
            <person name="Jiang J.D."/>
        </authorList>
    </citation>
    <scope>NUCLEOTIDE SEQUENCE [LARGE SCALE GENOMIC DNA]</scope>
    <source>
        <strain evidence="2 3">CGMCC 1.10133</strain>
    </source>
</reference>
<organism evidence="2 3">
    <name type="scientific">Luteibacter jiangsuensis</name>
    <dbReference type="NCBI Taxonomy" id="637577"/>
    <lineage>
        <taxon>Bacteria</taxon>
        <taxon>Pseudomonadati</taxon>
        <taxon>Pseudomonadota</taxon>
        <taxon>Gammaproteobacteria</taxon>
        <taxon>Lysobacterales</taxon>
        <taxon>Rhodanobacteraceae</taxon>
        <taxon>Luteibacter</taxon>
    </lineage>
</organism>
<dbReference type="PANTHER" id="PTHR42783">
    <property type="entry name" value="GLUTAMATE SYNTHASE [NADPH] SMALL CHAIN"/>
    <property type="match status" value="1"/>
</dbReference>
<dbReference type="Gene3D" id="2.40.40.20">
    <property type="match status" value="1"/>
</dbReference>
<dbReference type="CDD" id="cd02784">
    <property type="entry name" value="MopB_CT_PHLH"/>
    <property type="match status" value="1"/>
</dbReference>
<dbReference type="InterPro" id="IPR030948">
    <property type="entry name" value="TAT_var_transloc_signal_dom"/>
</dbReference>
<dbReference type="SUPFAM" id="SSF53706">
    <property type="entry name" value="Formate dehydrogenase/DMSO reductase, domains 1-3"/>
    <property type="match status" value="1"/>
</dbReference>
<evidence type="ECO:0000313" key="3">
    <source>
        <dbReference type="Proteomes" id="UP001429601"/>
    </source>
</evidence>
<dbReference type="Pfam" id="PF13247">
    <property type="entry name" value="Fer4_11"/>
    <property type="match status" value="1"/>
</dbReference>
<keyword evidence="3" id="KW-1185">Reference proteome</keyword>
<proteinExistence type="predicted"/>
<dbReference type="PANTHER" id="PTHR42783:SF3">
    <property type="entry name" value="GLUTAMATE SYNTHASE [NADPH] SMALL CHAIN-RELATED"/>
    <property type="match status" value="1"/>
</dbReference>
<dbReference type="SUPFAM" id="SSF50692">
    <property type="entry name" value="ADC-like"/>
    <property type="match status" value="1"/>
</dbReference>
<feature type="domain" description="4Fe-4S ferredoxin-type" evidence="1">
    <location>
        <begin position="715"/>
        <end position="745"/>
    </location>
</feature>
<dbReference type="Gene3D" id="3.30.70.20">
    <property type="match status" value="2"/>
</dbReference>
<accession>A0ABX0Q980</accession>